<dbReference type="InterPro" id="IPR037675">
    <property type="entry name" value="PIG-O_N"/>
</dbReference>
<evidence type="ECO:0000256" key="4">
    <source>
        <dbReference type="ARBA" id="ARBA00022502"/>
    </source>
</evidence>
<evidence type="ECO:0000313" key="12">
    <source>
        <dbReference type="EMBL" id="KAG2216722.1"/>
    </source>
</evidence>
<feature type="transmembrane region" description="Helical" evidence="11">
    <location>
        <begin position="895"/>
        <end position="912"/>
    </location>
</feature>
<dbReference type="SUPFAM" id="SSF53649">
    <property type="entry name" value="Alkaline phosphatase-like"/>
    <property type="match status" value="1"/>
</dbReference>
<evidence type="ECO:0000256" key="11">
    <source>
        <dbReference type="SAM" id="Phobius"/>
    </source>
</evidence>
<evidence type="ECO:0000256" key="9">
    <source>
        <dbReference type="ARBA" id="ARBA00023136"/>
    </source>
</evidence>
<dbReference type="PANTHER" id="PTHR23071:SF1">
    <property type="entry name" value="GPI ETHANOLAMINE PHOSPHATE TRANSFERASE 3"/>
    <property type="match status" value="1"/>
</dbReference>
<keyword evidence="6 11" id="KW-0812">Transmembrane</keyword>
<keyword evidence="13" id="KW-1185">Reference proteome</keyword>
<comment type="similarity">
    <text evidence="3">Belongs to the PIGG/PIGN/PIGO family. PIGO subfamily.</text>
</comment>
<reference evidence="12 13" key="1">
    <citation type="submission" date="2020-12" db="EMBL/GenBank/DDBJ databases">
        <title>Metabolic potential, ecology and presence of endohyphal bacteria is reflected in genomic diversity of Mucoromycotina.</title>
        <authorList>
            <person name="Muszewska A."/>
            <person name="Okrasinska A."/>
            <person name="Steczkiewicz K."/>
            <person name="Drgas O."/>
            <person name="Orlowska M."/>
            <person name="Perlinska-Lenart U."/>
            <person name="Aleksandrzak-Piekarczyk T."/>
            <person name="Szatraj K."/>
            <person name="Zielenkiewicz U."/>
            <person name="Pilsyk S."/>
            <person name="Malc E."/>
            <person name="Mieczkowski P."/>
            <person name="Kruszewska J.S."/>
            <person name="Biernat P."/>
            <person name="Pawlowska J."/>
        </authorList>
    </citation>
    <scope>NUCLEOTIDE SEQUENCE [LARGE SCALE GENOMIC DNA]</scope>
    <source>
        <strain evidence="12 13">CBS 142.35</strain>
    </source>
</reference>
<evidence type="ECO:0000256" key="2">
    <source>
        <dbReference type="ARBA" id="ARBA00004687"/>
    </source>
</evidence>
<dbReference type="CDD" id="cd16023">
    <property type="entry name" value="GPI_EPT_3"/>
    <property type="match status" value="1"/>
</dbReference>
<feature type="transmembrane region" description="Helical" evidence="11">
    <location>
        <begin position="780"/>
        <end position="801"/>
    </location>
</feature>
<comment type="caution">
    <text evidence="12">The sequence shown here is derived from an EMBL/GenBank/DDBJ whole genome shotgun (WGS) entry which is preliminary data.</text>
</comment>
<feature type="transmembrane region" description="Helical" evidence="11">
    <location>
        <begin position="918"/>
        <end position="936"/>
    </location>
</feature>
<feature type="transmembrane region" description="Helical" evidence="11">
    <location>
        <begin position="563"/>
        <end position="581"/>
    </location>
</feature>
<feature type="transmembrane region" description="Helical" evidence="11">
    <location>
        <begin position="529"/>
        <end position="551"/>
    </location>
</feature>
<feature type="transmembrane region" description="Helical" evidence="11">
    <location>
        <begin position="593"/>
        <end position="616"/>
    </location>
</feature>
<dbReference type="GO" id="GO:0006506">
    <property type="term" value="P:GPI anchor biosynthetic process"/>
    <property type="evidence" value="ECO:0007669"/>
    <property type="project" value="UniProtKB-UniPathway"/>
</dbReference>
<gene>
    <name evidence="12" type="ORF">INT45_013833</name>
</gene>
<dbReference type="PANTHER" id="PTHR23071">
    <property type="entry name" value="PHOSPHATIDYLINOSITOL GLYCAN"/>
    <property type="match status" value="1"/>
</dbReference>
<comment type="subcellular location">
    <subcellularLocation>
        <location evidence="1">Endoplasmic reticulum membrane</location>
        <topology evidence="1">Multi-pass membrane protein</topology>
    </subcellularLocation>
</comment>
<dbReference type="InterPro" id="IPR002591">
    <property type="entry name" value="Phosphodiest/P_Trfase"/>
</dbReference>
<evidence type="ECO:0000256" key="3">
    <source>
        <dbReference type="ARBA" id="ARBA00008695"/>
    </source>
</evidence>
<feature type="transmembrane region" description="Helical" evidence="11">
    <location>
        <begin position="643"/>
        <end position="665"/>
    </location>
</feature>
<organism evidence="12 13">
    <name type="scientific">Circinella minor</name>
    <dbReference type="NCBI Taxonomy" id="1195481"/>
    <lineage>
        <taxon>Eukaryota</taxon>
        <taxon>Fungi</taxon>
        <taxon>Fungi incertae sedis</taxon>
        <taxon>Mucoromycota</taxon>
        <taxon>Mucoromycotina</taxon>
        <taxon>Mucoromycetes</taxon>
        <taxon>Mucorales</taxon>
        <taxon>Lichtheimiaceae</taxon>
        <taxon>Circinella</taxon>
    </lineage>
</organism>
<feature type="transmembrane region" description="Helical" evidence="11">
    <location>
        <begin position="957"/>
        <end position="978"/>
    </location>
</feature>
<protein>
    <recommendedName>
        <fullName evidence="14">GPI ethanolamine phosphate transferase 3</fullName>
    </recommendedName>
</protein>
<evidence type="ECO:0000256" key="10">
    <source>
        <dbReference type="ARBA" id="ARBA00023180"/>
    </source>
</evidence>
<dbReference type="EMBL" id="JAEPRB010000367">
    <property type="protein sequence ID" value="KAG2216722.1"/>
    <property type="molecule type" value="Genomic_DNA"/>
</dbReference>
<keyword evidence="7" id="KW-0256">Endoplasmic reticulum</keyword>
<evidence type="ECO:0000256" key="6">
    <source>
        <dbReference type="ARBA" id="ARBA00022692"/>
    </source>
</evidence>
<name>A0A8H7RT36_9FUNG</name>
<feature type="transmembrane region" description="Helical" evidence="11">
    <location>
        <begin position="1082"/>
        <end position="1102"/>
    </location>
</feature>
<keyword evidence="9 11" id="KW-0472">Membrane</keyword>
<evidence type="ECO:0000256" key="8">
    <source>
        <dbReference type="ARBA" id="ARBA00022989"/>
    </source>
</evidence>
<proteinExistence type="inferred from homology"/>
<evidence type="ECO:0000256" key="5">
    <source>
        <dbReference type="ARBA" id="ARBA00022679"/>
    </source>
</evidence>
<sequence>MSKLFHPSHSFILFCLTCLQIFGLYFFLKGFLLTRQTLDIQATQHDVWDQFPLYDTNSNSYNNDNNNDSNIYDKLHPPTIPAKKPFDRVIMIIIDALRFDFLTDMDMNNNQQQQYYLNQFPIIEKLHRLNPSSSLLYQFRADPPTTTMQRVKGLMTGSLPTFIDAGANFASSAVNEDHLLRHIRQRYDNIYFMGDDTWVNLFPEVFNDRNKTFESDSFKMFDLHTVDNRILSHLWPLISSQEEKKGQDQDDWQVIIAHFLGVDHCGHTYGPSHPNMANKLSQMNDVIERLTSVVDQDTLLVVMGDHGMSVEGDHGGESVEELMSGLFLYSGRQLTMKNDNDDYNYHDLFNRIHQRRTEKLGYPIQEIVDRLSYNATHYPIASQIHLVPTLAYLLDVPIPFGNLGALLPDVLMSSDYDNDQKQPQNKRNDQILLHMAQEFRRNALQVYNYLGTYWNHTQHPGFAPSSLDPIYQHFWNAERMFSNNYQQQHHDSDNDNDTIQLMEQIIFEYDTFLISTIKYCDAIWAQFDVGSMVMGIIILILTTCATVSVAIDSNHSSISLRHFLTVWIITMIITLGGIVLFKNAQYYDWFEKMGWSDVIIAANCMALAILFLTIPFSSSSSSKRKLETERTIVSVKKRIPLDWIFLVFGTLINAFTLASNSFVIWEDRGTRYIAATLCILWFFQSVVTHRTTLNLQNVLGLMIPPLIVLVWIRLTGLTGQCREEQFPYCSYIHNGYIKFGGEGSHFINMGYILFNAFLCFYFLPRVFYRMLIMNNNKKDWKAIIFTVAYSISLFIVFIRQITTIYQSSPHEDALGLNIQQFNFDDDIYNPPTTIFSMQLIFSNPLSINIKLSHDLYTTCIKILDVYAPRMVYAITLFSTFFSNICIFNKKNGNSASYLTLLLFMWSVTLAILQQPLGSTILLTSPLIMSLLIRTRTPTKDIIKTTTNRQEGSHLTHYIQIALIYIIGHHLFFVTSHQATFTSLPWKAAFIGFDDMNYYGGATLVALSTLSGYIMTWLGFLSIRYYSSQQSGSSIRSKQLLQDHRLFIYLIVILQAIPTCLSAIFVLILRRHLMTWKIFAPRFMLQALIGVGTSLAVTLCEWLI</sequence>
<dbReference type="GO" id="GO:0051377">
    <property type="term" value="F:mannose-ethanolamine phosphotransferase activity"/>
    <property type="evidence" value="ECO:0007669"/>
    <property type="project" value="InterPro"/>
</dbReference>
<keyword evidence="8 11" id="KW-1133">Transmembrane helix</keyword>
<dbReference type="AlphaFoldDB" id="A0A8H7RT36"/>
<keyword evidence="10" id="KW-0325">Glycoprotein</keyword>
<dbReference type="Pfam" id="PF01663">
    <property type="entry name" value="Phosphodiest"/>
    <property type="match status" value="1"/>
</dbReference>
<feature type="transmembrane region" description="Helical" evidence="11">
    <location>
        <begin position="695"/>
        <end position="714"/>
    </location>
</feature>
<dbReference type="Proteomes" id="UP000646827">
    <property type="component" value="Unassembled WGS sequence"/>
</dbReference>
<feature type="transmembrane region" description="Helical" evidence="11">
    <location>
        <begin position="870"/>
        <end position="888"/>
    </location>
</feature>
<evidence type="ECO:0008006" key="14">
    <source>
        <dbReference type="Google" id="ProtNLM"/>
    </source>
</evidence>
<comment type="pathway">
    <text evidence="2">Glycolipid biosynthesis; glycosylphosphatidylinositol-anchor biosynthesis.</text>
</comment>
<evidence type="ECO:0000256" key="7">
    <source>
        <dbReference type="ARBA" id="ARBA00022824"/>
    </source>
</evidence>
<dbReference type="OrthoDB" id="272139at2759"/>
<feature type="transmembrane region" description="Helical" evidence="11">
    <location>
        <begin position="998"/>
        <end position="1025"/>
    </location>
</feature>
<feature type="transmembrane region" description="Helical" evidence="11">
    <location>
        <begin position="1045"/>
        <end position="1067"/>
    </location>
</feature>
<dbReference type="GO" id="GO:0005789">
    <property type="term" value="C:endoplasmic reticulum membrane"/>
    <property type="evidence" value="ECO:0007669"/>
    <property type="project" value="UniProtKB-SubCell"/>
</dbReference>
<accession>A0A8H7RT36</accession>
<keyword evidence="5" id="KW-0808">Transferase</keyword>
<evidence type="ECO:0000313" key="13">
    <source>
        <dbReference type="Proteomes" id="UP000646827"/>
    </source>
</evidence>
<keyword evidence="4" id="KW-0337">GPI-anchor biosynthesis</keyword>
<feature type="transmembrane region" description="Helical" evidence="11">
    <location>
        <begin position="749"/>
        <end position="768"/>
    </location>
</feature>
<evidence type="ECO:0000256" key="1">
    <source>
        <dbReference type="ARBA" id="ARBA00004477"/>
    </source>
</evidence>
<dbReference type="InterPro" id="IPR039524">
    <property type="entry name" value="PIGO/GPI13"/>
</dbReference>
<dbReference type="Gene3D" id="3.40.720.10">
    <property type="entry name" value="Alkaline Phosphatase, subunit A"/>
    <property type="match status" value="1"/>
</dbReference>
<dbReference type="InterPro" id="IPR017850">
    <property type="entry name" value="Alkaline_phosphatase_core_sf"/>
</dbReference>
<dbReference type="UniPathway" id="UPA00196"/>
<feature type="transmembrane region" description="Helical" evidence="11">
    <location>
        <begin position="12"/>
        <end position="32"/>
    </location>
</feature>